<evidence type="ECO:0000256" key="1">
    <source>
        <dbReference type="ARBA" id="ARBA00004496"/>
    </source>
</evidence>
<dbReference type="SUPFAM" id="SSF69695">
    <property type="entry name" value="SRP19"/>
    <property type="match status" value="1"/>
</dbReference>
<evidence type="ECO:0000313" key="7">
    <source>
        <dbReference type="Proteomes" id="UP000698800"/>
    </source>
</evidence>
<dbReference type="InterPro" id="IPR022938">
    <property type="entry name" value="SRP19_arc-type"/>
</dbReference>
<evidence type="ECO:0000256" key="3">
    <source>
        <dbReference type="ARBA" id="ARBA00023135"/>
    </source>
</evidence>
<dbReference type="Pfam" id="PF01922">
    <property type="entry name" value="SRP19"/>
    <property type="match status" value="1"/>
</dbReference>
<feature type="compositionally biased region" description="Acidic residues" evidence="5">
    <location>
        <begin position="10"/>
        <end position="19"/>
    </location>
</feature>
<keyword evidence="2" id="KW-0963">Cytoplasm</keyword>
<dbReference type="OrthoDB" id="2190947at2759"/>
<evidence type="ECO:0000256" key="5">
    <source>
        <dbReference type="SAM" id="MobiDB-lite"/>
    </source>
</evidence>
<dbReference type="FunFam" id="3.30.56.30:FF:000003">
    <property type="entry name" value="Signal recognition particle SEC65 subunit"/>
    <property type="match status" value="1"/>
</dbReference>
<evidence type="ECO:0000313" key="6">
    <source>
        <dbReference type="EMBL" id="KAH0541962.1"/>
    </source>
</evidence>
<name>A0A9P8HXZ5_9PEZI</name>
<dbReference type="InterPro" id="IPR036521">
    <property type="entry name" value="SRP19-like_sf"/>
</dbReference>
<dbReference type="GO" id="GO:0006617">
    <property type="term" value="P:SRP-dependent cotranslational protein targeting to membrane, signal sequence recognition"/>
    <property type="evidence" value="ECO:0007669"/>
    <property type="project" value="TreeGrafter"/>
</dbReference>
<accession>A0A9P8HXZ5</accession>
<dbReference type="Proteomes" id="UP000698800">
    <property type="component" value="Unassembled WGS sequence"/>
</dbReference>
<dbReference type="PANTHER" id="PTHR17453:SF0">
    <property type="entry name" value="SIGNAL RECOGNITION PARTICLE 19 KDA PROTEIN"/>
    <property type="match status" value="1"/>
</dbReference>
<keyword evidence="3" id="KW-0733">Signal recognition particle</keyword>
<comment type="caution">
    <text evidence="6">The sequence shown here is derived from an EMBL/GenBank/DDBJ whole genome shotgun (WGS) entry which is preliminary data.</text>
</comment>
<organism evidence="6 7">
    <name type="scientific">Glutinoglossum americanum</name>
    <dbReference type="NCBI Taxonomy" id="1670608"/>
    <lineage>
        <taxon>Eukaryota</taxon>
        <taxon>Fungi</taxon>
        <taxon>Dikarya</taxon>
        <taxon>Ascomycota</taxon>
        <taxon>Pezizomycotina</taxon>
        <taxon>Geoglossomycetes</taxon>
        <taxon>Geoglossales</taxon>
        <taxon>Geoglossaceae</taxon>
        <taxon>Glutinoglossum</taxon>
    </lineage>
</organism>
<reference evidence="6" key="1">
    <citation type="submission" date="2021-03" db="EMBL/GenBank/DDBJ databases">
        <title>Comparative genomics and phylogenomic investigation of the class Geoglossomycetes provide insights into ecological specialization and systematics.</title>
        <authorList>
            <person name="Melie T."/>
            <person name="Pirro S."/>
            <person name="Miller A.N."/>
            <person name="Quandt A."/>
        </authorList>
    </citation>
    <scope>NUCLEOTIDE SEQUENCE</scope>
    <source>
        <strain evidence="6">GBOQ0MN5Z8</strain>
    </source>
</reference>
<evidence type="ECO:0000256" key="2">
    <source>
        <dbReference type="ARBA" id="ARBA00022490"/>
    </source>
</evidence>
<feature type="region of interest" description="Disordered" evidence="5">
    <location>
        <begin position="1"/>
        <end position="26"/>
    </location>
</feature>
<dbReference type="PANTHER" id="PTHR17453">
    <property type="entry name" value="SIGNAL RECOGNITION PARTICLE 19 KD PROTEIN"/>
    <property type="match status" value="1"/>
</dbReference>
<dbReference type="Gene3D" id="3.30.56.30">
    <property type="entry name" value="Signal recognition particle, SRP19-like subunit"/>
    <property type="match status" value="1"/>
</dbReference>
<dbReference type="GO" id="GO:0005786">
    <property type="term" value="C:signal recognition particle, endoplasmic reticulum targeting"/>
    <property type="evidence" value="ECO:0007669"/>
    <property type="project" value="UniProtKB-KW"/>
</dbReference>
<dbReference type="EMBL" id="JAGHQL010000064">
    <property type="protein sequence ID" value="KAH0541962.1"/>
    <property type="molecule type" value="Genomic_DNA"/>
</dbReference>
<proteinExistence type="inferred from homology"/>
<dbReference type="GO" id="GO:0008312">
    <property type="term" value="F:7S RNA binding"/>
    <property type="evidence" value="ECO:0007669"/>
    <property type="project" value="InterPro"/>
</dbReference>
<protein>
    <submittedName>
        <fullName evidence="6">Uncharacterized protein</fullName>
    </submittedName>
</protein>
<feature type="compositionally biased region" description="Basic residues" evidence="5">
    <location>
        <begin position="247"/>
        <end position="258"/>
    </location>
</feature>
<keyword evidence="4" id="KW-0687">Ribonucleoprotein</keyword>
<sequence>MSYHARIEEVSDSDSDPEVMDPSSFDPAQFSRSAIIPATTAASLLDDPSGIPSNAPKTGFISHADSGKYKGYQCLYPLYFDKRRSRAQGRRVGKEFAVENPLARDIVDAAQELGLNVVFEPAKMHPKDWANPGRVRVLVKQDGKAVNSRVKNKHHLYTLVSKHLLANPTTPTSPLRLKLPNVPMPDPGKPIPPVAVPRGWKMGTILPVHSPALSGGGVSENFFKEMMGELQGQVEGSASGGDGNNAGKKKKEKKRAKA</sequence>
<comment type="subcellular location">
    <subcellularLocation>
        <location evidence="1">Cytoplasm</location>
    </subcellularLocation>
</comment>
<gene>
    <name evidence="6" type="ORF">FGG08_003594</name>
</gene>
<dbReference type="HAMAP" id="MF_00305">
    <property type="entry name" value="SRP19"/>
    <property type="match status" value="1"/>
</dbReference>
<feature type="region of interest" description="Disordered" evidence="5">
    <location>
        <begin position="229"/>
        <end position="258"/>
    </location>
</feature>
<evidence type="ECO:0000256" key="4">
    <source>
        <dbReference type="ARBA" id="ARBA00023274"/>
    </source>
</evidence>
<keyword evidence="7" id="KW-1185">Reference proteome</keyword>
<dbReference type="InterPro" id="IPR002778">
    <property type="entry name" value="Signal_recog_particle_SRP19"/>
</dbReference>
<dbReference type="AlphaFoldDB" id="A0A9P8HXZ5"/>